<dbReference type="RefSeq" id="WP_104529947.1">
    <property type="nucleotide sequence ID" value="NZ_POQT01000037.1"/>
</dbReference>
<keyword evidence="1" id="KW-0812">Transmembrane</keyword>
<feature type="transmembrane region" description="Helical" evidence="1">
    <location>
        <begin position="86"/>
        <end position="104"/>
    </location>
</feature>
<evidence type="ECO:0000313" key="3">
    <source>
        <dbReference type="Proteomes" id="UP000292507"/>
    </source>
</evidence>
<feature type="transmembrane region" description="Helical" evidence="1">
    <location>
        <begin position="36"/>
        <end position="54"/>
    </location>
</feature>
<keyword evidence="1" id="KW-0472">Membrane</keyword>
<keyword evidence="3" id="KW-1185">Reference proteome</keyword>
<dbReference type="AlphaFoldDB" id="A0A4Q7Y648"/>
<sequence>MAAWRGSQALVLLALLLVVVGTARYGLEVWQDSGSFVLALFGVPALCAVGALWAERAGRSLLATTVVAALGLLSLVWSLLTGLGLGLLFLPSSLLLLGAAAVSWTDRRRNTPRPAGA</sequence>
<accession>A0A4Q7Y648</accession>
<protein>
    <submittedName>
        <fullName evidence="2">Uncharacterized protein</fullName>
    </submittedName>
</protein>
<evidence type="ECO:0000313" key="2">
    <source>
        <dbReference type="EMBL" id="RZU31581.1"/>
    </source>
</evidence>
<name>A0A4Q7Y648_9ACTN</name>
<proteinExistence type="predicted"/>
<dbReference type="EMBL" id="SHKV01000001">
    <property type="protein sequence ID" value="RZU31581.1"/>
    <property type="molecule type" value="Genomic_DNA"/>
</dbReference>
<comment type="caution">
    <text evidence="2">The sequence shown here is derived from an EMBL/GenBank/DDBJ whole genome shotgun (WGS) entry which is preliminary data.</text>
</comment>
<gene>
    <name evidence="2" type="ORF">BKA19_1252</name>
</gene>
<keyword evidence="1" id="KW-1133">Transmembrane helix</keyword>
<evidence type="ECO:0000256" key="1">
    <source>
        <dbReference type="SAM" id="Phobius"/>
    </source>
</evidence>
<feature type="transmembrane region" description="Helical" evidence="1">
    <location>
        <begin position="61"/>
        <end position="80"/>
    </location>
</feature>
<dbReference type="Proteomes" id="UP000292507">
    <property type="component" value="Unassembled WGS sequence"/>
</dbReference>
<organism evidence="2 3">
    <name type="scientific">Blastococcus saxobsidens</name>
    <dbReference type="NCBI Taxonomy" id="138336"/>
    <lineage>
        <taxon>Bacteria</taxon>
        <taxon>Bacillati</taxon>
        <taxon>Actinomycetota</taxon>
        <taxon>Actinomycetes</taxon>
        <taxon>Geodermatophilales</taxon>
        <taxon>Geodermatophilaceae</taxon>
        <taxon>Blastococcus</taxon>
    </lineage>
</organism>
<reference evidence="2 3" key="1">
    <citation type="submission" date="2019-02" db="EMBL/GenBank/DDBJ databases">
        <title>Sequencing the genomes of 1000 actinobacteria strains.</title>
        <authorList>
            <person name="Klenk H.-P."/>
        </authorList>
    </citation>
    <scope>NUCLEOTIDE SEQUENCE [LARGE SCALE GENOMIC DNA]</scope>
    <source>
        <strain evidence="2 3">DSM 44509</strain>
    </source>
</reference>